<dbReference type="EMBL" id="KM205010">
    <property type="protein sequence ID" value="AJR28484.1"/>
    <property type="molecule type" value="Viral_cRNA"/>
</dbReference>
<proteinExistence type="predicted"/>
<dbReference type="OrthoDB" id="36978at10239"/>
<dbReference type="Proteomes" id="UP000141413">
    <property type="component" value="Segment"/>
</dbReference>
<dbReference type="KEGG" id="vg:37627523"/>
<dbReference type="GeneID" id="37627523"/>
<name>A0A0D3R185_9RHAB</name>
<evidence type="ECO:0000313" key="2">
    <source>
        <dbReference type="Proteomes" id="UP000141413"/>
    </source>
</evidence>
<sequence>MNLDVNCVIRFELPKQLFTQSNLLCIEGAYVRYAQRNYRLNHDLSAIVINTAFSWLDMWPKNDELVQCYAVLFTDFLIPRRLRGSRDYEIDWRIDNFNIKLKETNVPLHLHLGIRTPMMPSATMISEVWGKRGRNPMPLKKEWSLAFKAEVYRWDYIFNVLQDPIILN</sequence>
<dbReference type="RefSeq" id="YP_009362137.1">
    <property type="nucleotide sequence ID" value="NC_034533.1"/>
</dbReference>
<protein>
    <submittedName>
        <fullName evidence="1">Uncharacterized protein</fullName>
    </submittedName>
</protein>
<keyword evidence="2" id="KW-1185">Reference proteome</keyword>
<reference evidence="1 2" key="1">
    <citation type="journal article" date="2015" name="PLoS Pathog.">
        <title>Evolution of genome size and complexity in the rhabdoviridae.</title>
        <authorList>
            <person name="Walker P.J."/>
            <person name="Firth C."/>
            <person name="Widen S.G."/>
            <person name="Blasdell K.R."/>
            <person name="Guzman H."/>
            <person name="Wood T.G."/>
            <person name="Paradkar P.N."/>
            <person name="Holmes E.C."/>
            <person name="Tesh R.B."/>
            <person name="Vasilakis N."/>
        </authorList>
    </citation>
    <scope>NUCLEOTIDE SEQUENCE [LARGE SCALE GENOMIC DNA]</scope>
    <source>
        <strain evidence="1">DakAnB769d</strain>
    </source>
</reference>
<organism evidence="1 2">
    <name type="scientific">Landjia virus</name>
    <dbReference type="NCBI Taxonomy" id="1272947"/>
    <lineage>
        <taxon>Viruses</taxon>
        <taxon>Riboviria</taxon>
        <taxon>Orthornavirae</taxon>
        <taxon>Negarnaviricota</taxon>
        <taxon>Haploviricotina</taxon>
        <taxon>Monjiviricetes</taxon>
        <taxon>Mononegavirales</taxon>
        <taxon>Rhabdoviridae</taxon>
        <taxon>Alpharhabdovirinae</taxon>
        <taxon>Hapavirus</taxon>
        <taxon>Hapavirus landjia</taxon>
    </lineage>
</organism>
<evidence type="ECO:0000313" key="1">
    <source>
        <dbReference type="EMBL" id="AJR28484.1"/>
    </source>
</evidence>
<accession>A0A0D3R185</accession>